<dbReference type="PANTHER" id="PTHR32266:SF12">
    <property type="entry name" value="NICOTIANAMINE SYNTHASE 3"/>
    <property type="match status" value="1"/>
</dbReference>
<protein>
    <recommendedName>
        <fullName evidence="2 6">Nicotianamine synthase</fullName>
        <ecNumber evidence="2 6">2.5.1.43</ecNumber>
    </recommendedName>
</protein>
<dbReference type="AlphaFoldDB" id="A0A7N2L4T4"/>
<dbReference type="EnsemblPlants" id="QL03p013718:mrna">
    <property type="protein sequence ID" value="QL03p013718:mrna"/>
    <property type="gene ID" value="QL03p013718"/>
</dbReference>
<evidence type="ECO:0000313" key="8">
    <source>
        <dbReference type="Proteomes" id="UP000594261"/>
    </source>
</evidence>
<evidence type="ECO:0000313" key="7">
    <source>
        <dbReference type="EnsemblPlants" id="QL03p013718:mrna"/>
    </source>
</evidence>
<dbReference type="InterPro" id="IPR004298">
    <property type="entry name" value="Nicotian_synth"/>
</dbReference>
<dbReference type="Gramene" id="QL03p013718:mrna">
    <property type="protein sequence ID" value="QL03p013718:mrna"/>
    <property type="gene ID" value="QL03p013718"/>
</dbReference>
<dbReference type="InterPro" id="IPR029063">
    <property type="entry name" value="SAM-dependent_MTases_sf"/>
</dbReference>
<keyword evidence="3 6" id="KW-0808">Transferase</keyword>
<keyword evidence="4 6" id="KW-0949">S-adenosyl-L-methionine</keyword>
<dbReference type="GO" id="GO:0030418">
    <property type="term" value="P:nicotianamine biosynthetic process"/>
    <property type="evidence" value="ECO:0007669"/>
    <property type="project" value="UniProtKB-UniRule"/>
</dbReference>
<dbReference type="Proteomes" id="UP000594261">
    <property type="component" value="Chromosome 3"/>
</dbReference>
<evidence type="ECO:0000256" key="2">
    <source>
        <dbReference type="ARBA" id="ARBA00012675"/>
    </source>
</evidence>
<reference evidence="7" key="2">
    <citation type="submission" date="2021-01" db="UniProtKB">
        <authorList>
            <consortium name="EnsemblPlants"/>
        </authorList>
    </citation>
    <scope>IDENTIFICATION</scope>
</reference>
<reference evidence="7 8" key="1">
    <citation type="journal article" date="2016" name="G3 (Bethesda)">
        <title>First Draft Assembly and Annotation of the Genome of a California Endemic Oak Quercus lobata Nee (Fagaceae).</title>
        <authorList>
            <person name="Sork V.L."/>
            <person name="Fitz-Gibbon S.T."/>
            <person name="Puiu D."/>
            <person name="Crepeau M."/>
            <person name="Gugger P.F."/>
            <person name="Sherman R."/>
            <person name="Stevens K."/>
            <person name="Langley C.H."/>
            <person name="Pellegrini M."/>
            <person name="Salzberg S.L."/>
        </authorList>
    </citation>
    <scope>NUCLEOTIDE SEQUENCE [LARGE SCALE GENOMIC DNA]</scope>
    <source>
        <strain evidence="7 8">cv. SW786</strain>
    </source>
</reference>
<dbReference type="EC" id="2.5.1.43" evidence="2 6"/>
<dbReference type="InParanoid" id="A0A7N2L4T4"/>
<evidence type="ECO:0000256" key="5">
    <source>
        <dbReference type="ARBA" id="ARBA00049391"/>
    </source>
</evidence>
<proteinExistence type="inferred from homology"/>
<evidence type="ECO:0000256" key="6">
    <source>
        <dbReference type="RuleBase" id="RU368095"/>
    </source>
</evidence>
<evidence type="ECO:0000256" key="3">
    <source>
        <dbReference type="ARBA" id="ARBA00022679"/>
    </source>
</evidence>
<dbReference type="OMA" id="AGANTMX"/>
<name>A0A7N2L4T4_QUELO</name>
<sequence>MDCQDEPLVQKVWELYEQISSLESLKPSKDVNIIFTKLVLTCMPPNPIDVTKLCKKVQEMRSKLIRLCGEAEGLLQSHFSTILGSCESPLGHLNIFPYYSNYLKLSLLEFNILSQHYTHVPSKIAFVGSGALLMLRSAHRARAFLYLVLDPSDLYGFEVLSVFHPANEVISSVVIARKYAMPANSLEEGLGPIMLPI</sequence>
<dbReference type="PANTHER" id="PTHR32266">
    <property type="entry name" value="NICOTIANAMINE SYNTHASE 3"/>
    <property type="match status" value="1"/>
</dbReference>
<comment type="function">
    <text evidence="6">Synthesizes nicotianamine, a polyamine which serves as a sensor for the physiological iron status within the plant, and/or might be involved in the transport of iron.</text>
</comment>
<comment type="catalytic activity">
    <reaction evidence="5 6">
        <text>3 S-adenosyl-L-methionine = nicotianamine + 3 S-methyl-5'-thioadenosine + 3 H(+)</text>
        <dbReference type="Rhea" id="RHEA:16481"/>
        <dbReference type="ChEBI" id="CHEBI:15378"/>
        <dbReference type="ChEBI" id="CHEBI:17509"/>
        <dbReference type="ChEBI" id="CHEBI:58249"/>
        <dbReference type="ChEBI" id="CHEBI:59789"/>
        <dbReference type="EC" id="2.5.1.43"/>
    </reaction>
</comment>
<dbReference type="Gene3D" id="3.40.50.150">
    <property type="entry name" value="Vaccinia Virus protein VP39"/>
    <property type="match status" value="2"/>
</dbReference>
<dbReference type="Pfam" id="PF03059">
    <property type="entry name" value="NAS"/>
    <property type="match status" value="1"/>
</dbReference>
<accession>A0A7N2L4T4</accession>
<evidence type="ECO:0000256" key="4">
    <source>
        <dbReference type="ARBA" id="ARBA00022691"/>
    </source>
</evidence>
<dbReference type="EMBL" id="LRBV02000003">
    <property type="status" value="NOT_ANNOTATED_CDS"/>
    <property type="molecule type" value="Genomic_DNA"/>
</dbReference>
<dbReference type="PROSITE" id="PS51142">
    <property type="entry name" value="NAS"/>
    <property type="match status" value="1"/>
</dbReference>
<evidence type="ECO:0000256" key="1">
    <source>
        <dbReference type="ARBA" id="ARBA00007009"/>
    </source>
</evidence>
<comment type="similarity">
    <text evidence="1 6">Belongs to the nicotianamine synthase (NAS)-like family.</text>
</comment>
<organism evidence="7 8">
    <name type="scientific">Quercus lobata</name>
    <name type="common">Valley oak</name>
    <dbReference type="NCBI Taxonomy" id="97700"/>
    <lineage>
        <taxon>Eukaryota</taxon>
        <taxon>Viridiplantae</taxon>
        <taxon>Streptophyta</taxon>
        <taxon>Embryophyta</taxon>
        <taxon>Tracheophyta</taxon>
        <taxon>Spermatophyta</taxon>
        <taxon>Magnoliopsida</taxon>
        <taxon>eudicotyledons</taxon>
        <taxon>Gunneridae</taxon>
        <taxon>Pentapetalae</taxon>
        <taxon>rosids</taxon>
        <taxon>fabids</taxon>
        <taxon>Fagales</taxon>
        <taxon>Fagaceae</taxon>
        <taxon>Quercus</taxon>
    </lineage>
</organism>
<keyword evidence="8" id="KW-1185">Reference proteome</keyword>
<dbReference type="GO" id="GO:0030410">
    <property type="term" value="F:nicotianamine synthase activity"/>
    <property type="evidence" value="ECO:0007669"/>
    <property type="project" value="UniProtKB-UniRule"/>
</dbReference>